<dbReference type="InterPro" id="IPR029016">
    <property type="entry name" value="GAF-like_dom_sf"/>
</dbReference>
<sequence>MSGKAVEATAESAGNLAAPFLDLLPISGVAVSVIDRSGRQSIIHASDDTVEQLAEIQFDLGEGPMVSSFWSANPEIIPDAPLTCRQRWPAFADAMASLDVGSLFAFPLITGAACVGVALTYRWPGGSLNEAAIERGMSLAKAIAGPALERALTFADMDESMAQADAPPLEMRRQIHQATGMILAQLDSTATEALLRLQAYAFANGRTVRDVASAVVLRELDFSLLPE</sequence>
<dbReference type="Gene3D" id="1.10.10.10">
    <property type="entry name" value="Winged helix-like DNA-binding domain superfamily/Winged helix DNA-binding domain"/>
    <property type="match status" value="1"/>
</dbReference>
<dbReference type="Gene3D" id="3.30.450.40">
    <property type="match status" value="1"/>
</dbReference>
<dbReference type="InterPro" id="IPR005561">
    <property type="entry name" value="ANTAR"/>
</dbReference>
<keyword evidence="1" id="KW-0805">Transcription regulation</keyword>
<comment type="caution">
    <text evidence="4">The sequence shown here is derived from an EMBL/GenBank/DDBJ whole genome shotgun (WGS) entry which is preliminary data.</text>
</comment>
<accession>A0A2T0V297</accession>
<evidence type="ECO:0000313" key="4">
    <source>
        <dbReference type="EMBL" id="PRY64303.1"/>
    </source>
</evidence>
<dbReference type="SUPFAM" id="SSF55781">
    <property type="entry name" value="GAF domain-like"/>
    <property type="match status" value="1"/>
</dbReference>
<dbReference type="SMART" id="SM01012">
    <property type="entry name" value="ANTAR"/>
    <property type="match status" value="1"/>
</dbReference>
<dbReference type="AlphaFoldDB" id="A0A2T0V297"/>
<dbReference type="InterPro" id="IPR036388">
    <property type="entry name" value="WH-like_DNA-bd_sf"/>
</dbReference>
<evidence type="ECO:0000259" key="3">
    <source>
        <dbReference type="PROSITE" id="PS50921"/>
    </source>
</evidence>
<keyword evidence="5" id="KW-1185">Reference proteome</keyword>
<evidence type="ECO:0000313" key="5">
    <source>
        <dbReference type="Proteomes" id="UP000237983"/>
    </source>
</evidence>
<organism evidence="4 5">
    <name type="scientific">Glaciihabitans tibetensis</name>
    <dbReference type="NCBI Taxonomy" id="1266600"/>
    <lineage>
        <taxon>Bacteria</taxon>
        <taxon>Bacillati</taxon>
        <taxon>Actinomycetota</taxon>
        <taxon>Actinomycetes</taxon>
        <taxon>Micrococcales</taxon>
        <taxon>Microbacteriaceae</taxon>
        <taxon>Glaciihabitans</taxon>
    </lineage>
</organism>
<dbReference type="GO" id="GO:0003723">
    <property type="term" value="F:RNA binding"/>
    <property type="evidence" value="ECO:0007669"/>
    <property type="project" value="InterPro"/>
</dbReference>
<dbReference type="Pfam" id="PF03861">
    <property type="entry name" value="ANTAR"/>
    <property type="match status" value="1"/>
</dbReference>
<dbReference type="Proteomes" id="UP000237983">
    <property type="component" value="Unassembled WGS sequence"/>
</dbReference>
<feature type="domain" description="ANTAR" evidence="3">
    <location>
        <begin position="155"/>
        <end position="216"/>
    </location>
</feature>
<dbReference type="RefSeq" id="WP_106215093.1">
    <property type="nucleotide sequence ID" value="NZ_PVTL01000013.1"/>
</dbReference>
<reference evidence="4 5" key="1">
    <citation type="submission" date="2018-03" db="EMBL/GenBank/DDBJ databases">
        <title>Genomic Encyclopedia of Type Strains, Phase III (KMG-III): the genomes of soil and plant-associated and newly described type strains.</title>
        <authorList>
            <person name="Whitman W."/>
        </authorList>
    </citation>
    <scope>NUCLEOTIDE SEQUENCE [LARGE SCALE GENOMIC DNA]</scope>
    <source>
        <strain evidence="4 5">CGMCC 1.12484</strain>
    </source>
</reference>
<dbReference type="PROSITE" id="PS50921">
    <property type="entry name" value="ANTAR"/>
    <property type="match status" value="1"/>
</dbReference>
<evidence type="ECO:0000256" key="1">
    <source>
        <dbReference type="ARBA" id="ARBA00023015"/>
    </source>
</evidence>
<keyword evidence="2" id="KW-0804">Transcription</keyword>
<dbReference type="EMBL" id="PVTL01000013">
    <property type="protein sequence ID" value="PRY64303.1"/>
    <property type="molecule type" value="Genomic_DNA"/>
</dbReference>
<gene>
    <name evidence="4" type="ORF">B0I08_11310</name>
</gene>
<protein>
    <submittedName>
        <fullName evidence="4">ANTAR domain-containing protein</fullName>
    </submittedName>
</protein>
<name>A0A2T0V297_9MICO</name>
<proteinExistence type="predicted"/>
<dbReference type="OrthoDB" id="7466251at2"/>
<evidence type="ECO:0000256" key="2">
    <source>
        <dbReference type="ARBA" id="ARBA00023163"/>
    </source>
</evidence>